<evidence type="ECO:0000313" key="1">
    <source>
        <dbReference type="EMBL" id="NWB85884.1"/>
    </source>
</evidence>
<evidence type="ECO:0000313" key="2">
    <source>
        <dbReference type="Proteomes" id="UP000522864"/>
    </source>
</evidence>
<organism evidence="1 2">
    <name type="scientific">Pseudomonas gingeri</name>
    <dbReference type="NCBI Taxonomy" id="117681"/>
    <lineage>
        <taxon>Bacteria</taxon>
        <taxon>Pseudomonadati</taxon>
        <taxon>Pseudomonadota</taxon>
        <taxon>Gammaproteobacteria</taxon>
        <taxon>Pseudomonadales</taxon>
        <taxon>Pseudomonadaceae</taxon>
        <taxon>Pseudomonas</taxon>
    </lineage>
</organism>
<dbReference type="AlphaFoldDB" id="A0A7Y7WQJ3"/>
<reference evidence="1 2" key="1">
    <citation type="submission" date="2020-04" db="EMBL/GenBank/DDBJ databases">
        <title>Molecular characterization of pseudomonads from Agaricus bisporus reveal novel blotch 2 pathogens in Western Europe.</title>
        <authorList>
            <person name="Taparia T."/>
            <person name="Krijger M."/>
            <person name="Haynes E."/>
            <person name="Elpinstone J.G."/>
            <person name="Noble R."/>
            <person name="Van Der Wolf J."/>
        </authorList>
    </citation>
    <scope>NUCLEOTIDE SEQUENCE [LARGE SCALE GENOMIC DNA]</scope>
    <source>
        <strain evidence="1 2">G9001</strain>
    </source>
</reference>
<sequence>MSFVPAFTDFLLTHLQQEERKRILKSIVVTVAPELWLSLESAALLDIHRDRFGLGGQLDDCEEFKPDSALPDRINVPRWLIAAERRKVDIWVEDSYGETPSKAIEFKIVHNNKNAYDKIKGIRKDLIKPIPSTKPNEIIERWGIVLLVYSRFYQDQQGGYSYGKFATCEEFLNTFSESLSDSAFRYATAIQLELAMAPTLVTDLCDANYIVPGKGAGVYLALVKPKQPTLASL</sequence>
<dbReference type="EMBL" id="JACAQA010000007">
    <property type="protein sequence ID" value="NWB85884.1"/>
    <property type="molecule type" value="Genomic_DNA"/>
</dbReference>
<name>A0A7Y7WQJ3_9PSED</name>
<protein>
    <submittedName>
        <fullName evidence="1">Uncharacterized protein</fullName>
    </submittedName>
</protein>
<accession>A0A7Y7WQJ3</accession>
<proteinExistence type="predicted"/>
<comment type="caution">
    <text evidence="1">The sequence shown here is derived from an EMBL/GenBank/DDBJ whole genome shotgun (WGS) entry which is preliminary data.</text>
</comment>
<dbReference type="Proteomes" id="UP000522864">
    <property type="component" value="Unassembled WGS sequence"/>
</dbReference>
<dbReference type="RefSeq" id="WP_177100685.1">
    <property type="nucleotide sequence ID" value="NZ_JACAQA010000007.1"/>
</dbReference>
<gene>
    <name evidence="1" type="ORF">HX830_13450</name>
</gene>